<name>A0A0M3UG85_9MICC</name>
<dbReference type="EMBL" id="CP012677">
    <property type="protein sequence ID" value="ALE92319.1"/>
    <property type="molecule type" value="Genomic_DNA"/>
</dbReference>
<gene>
    <name evidence="1" type="ORF">AOC05_08270</name>
</gene>
<reference evidence="2" key="1">
    <citation type="submission" date="2015-09" db="EMBL/GenBank/DDBJ databases">
        <title>Complete genome of Arthrobacter alpinus strain R3.8.</title>
        <authorList>
            <person name="See-Too W.S."/>
            <person name="Chan K.G."/>
        </authorList>
    </citation>
    <scope>NUCLEOTIDE SEQUENCE [LARGE SCALE GENOMIC DNA]</scope>
    <source>
        <strain evidence="2">R3.8</strain>
    </source>
</reference>
<sequence length="102" mass="11879">MWWPIALRLLSMVAILRLFHERWSATLTSRNWWCKSELAFVCCMSMSNWTTVHSRDPWGRYTIGYRSMGQCVAFVGTKLLRSILKNGGDIAVSLEMRQCFGR</sequence>
<evidence type="ECO:0000313" key="1">
    <source>
        <dbReference type="EMBL" id="ALE92319.1"/>
    </source>
</evidence>
<accession>A0A0M3UG85</accession>
<protein>
    <submittedName>
        <fullName evidence="1">Uncharacterized protein</fullName>
    </submittedName>
</protein>
<organism evidence="1 2">
    <name type="scientific">Arthrobacter alpinus</name>
    <dbReference type="NCBI Taxonomy" id="656366"/>
    <lineage>
        <taxon>Bacteria</taxon>
        <taxon>Bacillati</taxon>
        <taxon>Actinomycetota</taxon>
        <taxon>Actinomycetes</taxon>
        <taxon>Micrococcales</taxon>
        <taxon>Micrococcaceae</taxon>
        <taxon>Arthrobacter</taxon>
    </lineage>
</organism>
<evidence type="ECO:0000313" key="2">
    <source>
        <dbReference type="Proteomes" id="UP000062833"/>
    </source>
</evidence>
<dbReference type="KEGG" id="aaq:AOC05_08270"/>
<proteinExistence type="predicted"/>
<dbReference type="AlphaFoldDB" id="A0A0M3UG85"/>
<dbReference type="Proteomes" id="UP000062833">
    <property type="component" value="Chromosome"/>
</dbReference>
<keyword evidence="2" id="KW-1185">Reference proteome</keyword>